<dbReference type="InterPro" id="IPR006027">
    <property type="entry name" value="NusB_RsmB_TIM44"/>
</dbReference>
<dbReference type="InterPro" id="IPR054728">
    <property type="entry name" value="RsmB-like_ferredoxin"/>
</dbReference>
<dbReference type="Pfam" id="PF22458">
    <property type="entry name" value="RsmF-B_ferredox"/>
    <property type="match status" value="1"/>
</dbReference>
<dbReference type="PRINTS" id="PR02008">
    <property type="entry name" value="RCMTFAMILY"/>
</dbReference>
<dbReference type="EC" id="2.1.1.176" evidence="3"/>
<keyword evidence="6 13" id="KW-0489">Methyltransferase</keyword>
<dbReference type="AlphaFoldDB" id="A0A840IKX2"/>
<dbReference type="InterPro" id="IPR023267">
    <property type="entry name" value="RCMT"/>
</dbReference>
<organism evidence="15 16">
    <name type="scientific">Conexibacter arvalis</name>
    <dbReference type="NCBI Taxonomy" id="912552"/>
    <lineage>
        <taxon>Bacteria</taxon>
        <taxon>Bacillati</taxon>
        <taxon>Actinomycetota</taxon>
        <taxon>Thermoleophilia</taxon>
        <taxon>Solirubrobacterales</taxon>
        <taxon>Conexibacteraceae</taxon>
        <taxon>Conexibacter</taxon>
    </lineage>
</organism>
<protein>
    <recommendedName>
        <fullName evidence="3">16S rRNA (cytosine(967)-C(5))-methyltransferase</fullName>
        <ecNumber evidence="3">2.1.1.176</ecNumber>
    </recommendedName>
    <alternativeName>
        <fullName evidence="10">16S rRNA m5C967 methyltransferase</fullName>
    </alternativeName>
    <alternativeName>
        <fullName evidence="11">rRNA (cytosine-C(5)-)-methyltransferase RsmB</fullName>
    </alternativeName>
</protein>
<evidence type="ECO:0000256" key="13">
    <source>
        <dbReference type="PROSITE-ProRule" id="PRU01023"/>
    </source>
</evidence>
<evidence type="ECO:0000256" key="1">
    <source>
        <dbReference type="ARBA" id="ARBA00002724"/>
    </source>
</evidence>
<reference evidence="15 16" key="1">
    <citation type="submission" date="2020-08" db="EMBL/GenBank/DDBJ databases">
        <title>Genomic Encyclopedia of Archaeal and Bacterial Type Strains, Phase II (KMG-II): from individual species to whole genera.</title>
        <authorList>
            <person name="Goeker M."/>
        </authorList>
    </citation>
    <scope>NUCLEOTIDE SEQUENCE [LARGE SCALE GENOMIC DNA]</scope>
    <source>
        <strain evidence="15 16">DSM 23288</strain>
    </source>
</reference>
<feature type="binding site" evidence="13">
    <location>
        <position position="322"/>
    </location>
    <ligand>
        <name>S-adenosyl-L-methionine</name>
        <dbReference type="ChEBI" id="CHEBI:59789"/>
    </ligand>
</feature>
<dbReference type="Gene3D" id="1.10.940.10">
    <property type="entry name" value="NusB-like"/>
    <property type="match status" value="1"/>
</dbReference>
<dbReference type="PANTHER" id="PTHR22807">
    <property type="entry name" value="NOP2 YEAST -RELATED NOL1/NOP2/FMU SUN DOMAIN-CONTAINING"/>
    <property type="match status" value="1"/>
</dbReference>
<comment type="subcellular location">
    <subcellularLocation>
        <location evidence="2">Cytoplasm</location>
    </subcellularLocation>
</comment>
<evidence type="ECO:0000256" key="3">
    <source>
        <dbReference type="ARBA" id="ARBA00012140"/>
    </source>
</evidence>
<evidence type="ECO:0000313" key="15">
    <source>
        <dbReference type="EMBL" id="MBB4664664.1"/>
    </source>
</evidence>
<evidence type="ECO:0000256" key="4">
    <source>
        <dbReference type="ARBA" id="ARBA00022490"/>
    </source>
</evidence>
<dbReference type="Gene3D" id="3.40.50.150">
    <property type="entry name" value="Vaccinia Virus protein VP39"/>
    <property type="match status" value="1"/>
</dbReference>
<dbReference type="PROSITE" id="PS51686">
    <property type="entry name" value="SAM_MT_RSMB_NOP"/>
    <property type="match status" value="1"/>
</dbReference>
<dbReference type="GO" id="GO:0005737">
    <property type="term" value="C:cytoplasm"/>
    <property type="evidence" value="ECO:0007669"/>
    <property type="project" value="UniProtKB-SubCell"/>
</dbReference>
<accession>A0A840IKX2</accession>
<dbReference type="NCBIfam" id="TIGR00563">
    <property type="entry name" value="rsmB"/>
    <property type="match status" value="1"/>
</dbReference>
<feature type="binding site" evidence="13">
    <location>
        <position position="350"/>
    </location>
    <ligand>
        <name>S-adenosyl-L-methionine</name>
        <dbReference type="ChEBI" id="CHEBI:59789"/>
    </ligand>
</feature>
<keyword evidence="16" id="KW-1185">Reference proteome</keyword>
<dbReference type="PANTHER" id="PTHR22807:SF53">
    <property type="entry name" value="RIBOSOMAL RNA SMALL SUBUNIT METHYLTRANSFERASE B-RELATED"/>
    <property type="match status" value="1"/>
</dbReference>
<comment type="catalytic activity">
    <reaction evidence="12">
        <text>cytidine(967) in 16S rRNA + S-adenosyl-L-methionine = 5-methylcytidine(967) in 16S rRNA + S-adenosyl-L-homocysteine + H(+)</text>
        <dbReference type="Rhea" id="RHEA:42748"/>
        <dbReference type="Rhea" id="RHEA-COMP:10219"/>
        <dbReference type="Rhea" id="RHEA-COMP:10220"/>
        <dbReference type="ChEBI" id="CHEBI:15378"/>
        <dbReference type="ChEBI" id="CHEBI:57856"/>
        <dbReference type="ChEBI" id="CHEBI:59789"/>
        <dbReference type="ChEBI" id="CHEBI:74483"/>
        <dbReference type="ChEBI" id="CHEBI:82748"/>
        <dbReference type="EC" id="2.1.1.176"/>
    </reaction>
</comment>
<evidence type="ECO:0000256" key="11">
    <source>
        <dbReference type="ARBA" id="ARBA00031088"/>
    </source>
</evidence>
<evidence type="ECO:0000256" key="8">
    <source>
        <dbReference type="ARBA" id="ARBA00022691"/>
    </source>
</evidence>
<dbReference type="InterPro" id="IPR035926">
    <property type="entry name" value="NusB-like_sf"/>
</dbReference>
<proteinExistence type="inferred from homology"/>
<dbReference type="InterPro" id="IPR029063">
    <property type="entry name" value="SAM-dependent_MTases_sf"/>
</dbReference>
<dbReference type="RefSeq" id="WP_183344905.1">
    <property type="nucleotide sequence ID" value="NZ_JACHNU010000008.1"/>
</dbReference>
<dbReference type="SUPFAM" id="SSF48013">
    <property type="entry name" value="NusB-like"/>
    <property type="match status" value="1"/>
</dbReference>
<dbReference type="CDD" id="cd02440">
    <property type="entry name" value="AdoMet_MTases"/>
    <property type="match status" value="1"/>
</dbReference>
<dbReference type="GO" id="GO:0003723">
    <property type="term" value="F:RNA binding"/>
    <property type="evidence" value="ECO:0007669"/>
    <property type="project" value="UniProtKB-UniRule"/>
</dbReference>
<dbReference type="GO" id="GO:0008649">
    <property type="term" value="F:rRNA methyltransferase activity"/>
    <property type="evidence" value="ECO:0007669"/>
    <property type="project" value="InterPro"/>
</dbReference>
<dbReference type="InterPro" id="IPR001678">
    <property type="entry name" value="MeTrfase_RsmB-F_NOP2_dom"/>
</dbReference>
<evidence type="ECO:0000256" key="5">
    <source>
        <dbReference type="ARBA" id="ARBA00022552"/>
    </source>
</evidence>
<dbReference type="Pfam" id="PF01029">
    <property type="entry name" value="NusB"/>
    <property type="match status" value="1"/>
</dbReference>
<feature type="binding site" evidence="13">
    <location>
        <begin position="298"/>
        <end position="304"/>
    </location>
    <ligand>
        <name>S-adenosyl-L-methionine</name>
        <dbReference type="ChEBI" id="CHEBI:59789"/>
    </ligand>
</feature>
<dbReference type="Proteomes" id="UP000585272">
    <property type="component" value="Unassembled WGS sequence"/>
</dbReference>
<keyword evidence="9 13" id="KW-0694">RNA-binding</keyword>
<comment type="caution">
    <text evidence="15">The sequence shown here is derived from an EMBL/GenBank/DDBJ whole genome shotgun (WGS) entry which is preliminary data.</text>
</comment>
<feature type="binding site" evidence="13">
    <location>
        <position position="366"/>
    </location>
    <ligand>
        <name>S-adenosyl-L-methionine</name>
        <dbReference type="ChEBI" id="CHEBI:59789"/>
    </ligand>
</feature>
<feature type="domain" description="SAM-dependent MTase RsmB/NOP-type" evidence="14">
    <location>
        <begin position="176"/>
        <end position="481"/>
    </location>
</feature>
<keyword evidence="5" id="KW-0698">rRNA processing</keyword>
<evidence type="ECO:0000259" key="14">
    <source>
        <dbReference type="PROSITE" id="PS51686"/>
    </source>
</evidence>
<gene>
    <name evidence="15" type="ORF">BDZ31_004279</name>
</gene>
<evidence type="ECO:0000256" key="6">
    <source>
        <dbReference type="ARBA" id="ARBA00022603"/>
    </source>
</evidence>
<dbReference type="Pfam" id="PF01189">
    <property type="entry name" value="Methyltr_RsmB-F"/>
    <property type="match status" value="1"/>
</dbReference>
<evidence type="ECO:0000256" key="7">
    <source>
        <dbReference type="ARBA" id="ARBA00022679"/>
    </source>
</evidence>
<feature type="active site" description="Nucleophile" evidence="13">
    <location>
        <position position="419"/>
    </location>
</feature>
<dbReference type="EMBL" id="JACHNU010000008">
    <property type="protein sequence ID" value="MBB4664664.1"/>
    <property type="molecule type" value="Genomic_DNA"/>
</dbReference>
<sequence>MPSVASPVSPARRVAAAVLRRVEDEGAYADRALAGEAARAGLDGREHAFATALAYGAVQRRRTLDHVIARLTRRPPGQLDPPVRDALRLGLLQLIFLDGVAAHAAVDQSVELAKAAGGPGYRLVNAVLRRASREGRRIVEQLDDRTPEGAALRHSVPDWIARMWWESLGPDEARALLARVNQPAESALRVNTLAAEPVAVAAALAGREVAVRPAQLDGRLPGGEGVPDGEGVPGYGGAPGGAAAAVLSLPEGLVADGAFDLRGDPLFADGALLAQSRAAMAAARLLDPQPGERVLDLCAAPGGKTTHLAALMGGSGAVVAVERHPGRAEALRRTCARLRADWTVAVETGDASEPRRDGPFDRVLVDPPCSGLGTLQGRPDLRWRATAESVAELARLQGRILAAGAAALAPGGTLLYVTCTISPDENEGVIEAFLDADPAFALDDLGAELPRLRSRRAPRTLQLLPHRDGTDGFFLARLRRSS</sequence>
<evidence type="ECO:0000256" key="10">
    <source>
        <dbReference type="ARBA" id="ARBA00030399"/>
    </source>
</evidence>
<keyword evidence="4" id="KW-0963">Cytoplasm</keyword>
<evidence type="ECO:0000256" key="2">
    <source>
        <dbReference type="ARBA" id="ARBA00004496"/>
    </source>
</evidence>
<dbReference type="InterPro" id="IPR004573">
    <property type="entry name" value="rRNA_ssu_MeTfrase_B"/>
</dbReference>
<keyword evidence="7 13" id="KW-0808">Transferase</keyword>
<comment type="similarity">
    <text evidence="13">Belongs to the class I-like SAM-binding methyltransferase superfamily. RsmB/NOP family.</text>
</comment>
<evidence type="ECO:0000256" key="12">
    <source>
        <dbReference type="ARBA" id="ARBA00047283"/>
    </source>
</evidence>
<name>A0A840IKX2_9ACTN</name>
<evidence type="ECO:0000313" key="16">
    <source>
        <dbReference type="Proteomes" id="UP000585272"/>
    </source>
</evidence>
<dbReference type="SUPFAM" id="SSF53335">
    <property type="entry name" value="S-adenosyl-L-methionine-dependent methyltransferases"/>
    <property type="match status" value="1"/>
</dbReference>
<comment type="function">
    <text evidence="1">Specifically methylates the cytosine at position 967 (m5C967) of 16S rRNA.</text>
</comment>
<dbReference type="GO" id="GO:0006355">
    <property type="term" value="P:regulation of DNA-templated transcription"/>
    <property type="evidence" value="ECO:0007669"/>
    <property type="project" value="InterPro"/>
</dbReference>
<keyword evidence="8 13" id="KW-0949">S-adenosyl-L-methionine</keyword>
<evidence type="ECO:0000256" key="9">
    <source>
        <dbReference type="ARBA" id="ARBA00022884"/>
    </source>
</evidence>
<dbReference type="InterPro" id="IPR049560">
    <property type="entry name" value="MeTrfase_RsmB-F_NOP2_cat"/>
</dbReference>